<feature type="transmembrane region" description="Helical" evidence="13">
    <location>
        <begin position="85"/>
        <end position="107"/>
    </location>
</feature>
<dbReference type="AlphaFoldDB" id="A0A1G1XWJ8"/>
<evidence type="ECO:0000256" key="12">
    <source>
        <dbReference type="ARBA" id="ARBA00023316"/>
    </source>
</evidence>
<dbReference type="Proteomes" id="UP000178930">
    <property type="component" value="Unassembled WGS sequence"/>
</dbReference>
<dbReference type="Gene3D" id="3.30.1390.30">
    <property type="entry name" value="Penicillin-binding protein 2a, domain 3"/>
    <property type="match status" value="1"/>
</dbReference>
<dbReference type="GO" id="GO:0071555">
    <property type="term" value="P:cell wall organization"/>
    <property type="evidence" value="ECO:0007669"/>
    <property type="project" value="UniProtKB-KW"/>
</dbReference>
<dbReference type="Gene3D" id="3.90.1310.10">
    <property type="entry name" value="Penicillin-binding protein 2a (Domain 2)"/>
    <property type="match status" value="1"/>
</dbReference>
<dbReference type="STRING" id="1797532.A2729_02265"/>
<dbReference type="InterPro" id="IPR001460">
    <property type="entry name" value="PCN-bd_Tpept"/>
</dbReference>
<feature type="domain" description="Penicillin-binding protein dimerisation" evidence="15">
    <location>
        <begin position="127"/>
        <end position="299"/>
    </location>
</feature>
<organism evidence="16 17">
    <name type="scientific">Candidatus Buchananbacteria bacterium RIFCSPHIGHO2_01_FULL_39_14</name>
    <dbReference type="NCBI Taxonomy" id="1797532"/>
    <lineage>
        <taxon>Bacteria</taxon>
        <taxon>Candidatus Buchananiibacteriota</taxon>
    </lineage>
</organism>
<dbReference type="Pfam" id="PF03717">
    <property type="entry name" value="PBP_dimer"/>
    <property type="match status" value="1"/>
</dbReference>
<feature type="domain" description="Penicillin-binding protein transpeptidase" evidence="14">
    <location>
        <begin position="342"/>
        <end position="668"/>
    </location>
</feature>
<evidence type="ECO:0000256" key="9">
    <source>
        <dbReference type="ARBA" id="ARBA00022984"/>
    </source>
</evidence>
<evidence type="ECO:0000259" key="14">
    <source>
        <dbReference type="Pfam" id="PF00905"/>
    </source>
</evidence>
<evidence type="ECO:0000256" key="3">
    <source>
        <dbReference type="ARBA" id="ARBA00022475"/>
    </source>
</evidence>
<dbReference type="GO" id="GO:0005886">
    <property type="term" value="C:plasma membrane"/>
    <property type="evidence" value="ECO:0007669"/>
    <property type="project" value="UniProtKB-SubCell"/>
</dbReference>
<dbReference type="Pfam" id="PF00905">
    <property type="entry name" value="Transpeptidase"/>
    <property type="match status" value="1"/>
</dbReference>
<keyword evidence="6 13" id="KW-0812">Transmembrane</keyword>
<evidence type="ECO:0000256" key="6">
    <source>
        <dbReference type="ARBA" id="ARBA00022692"/>
    </source>
</evidence>
<comment type="caution">
    <text evidence="16">The sequence shown here is derived from an EMBL/GenBank/DDBJ whole genome shotgun (WGS) entry which is preliminary data.</text>
</comment>
<dbReference type="InterPro" id="IPR036138">
    <property type="entry name" value="PBP_dimer_sf"/>
</dbReference>
<evidence type="ECO:0000256" key="4">
    <source>
        <dbReference type="ARBA" id="ARBA00022519"/>
    </source>
</evidence>
<keyword evidence="12" id="KW-0961">Cell wall biogenesis/degradation</keyword>
<keyword evidence="3" id="KW-1003">Cell membrane</keyword>
<dbReference type="PANTHER" id="PTHR30627:SF2">
    <property type="entry name" value="PEPTIDOGLYCAN D,D-TRANSPEPTIDASE MRDA"/>
    <property type="match status" value="1"/>
</dbReference>
<dbReference type="GO" id="GO:0009002">
    <property type="term" value="F:serine-type D-Ala-D-Ala carboxypeptidase activity"/>
    <property type="evidence" value="ECO:0007669"/>
    <property type="project" value="InterPro"/>
</dbReference>
<evidence type="ECO:0000313" key="17">
    <source>
        <dbReference type="Proteomes" id="UP000178930"/>
    </source>
</evidence>
<name>A0A1G1XWJ8_9BACT</name>
<dbReference type="InterPro" id="IPR012338">
    <property type="entry name" value="Beta-lactam/transpept-like"/>
</dbReference>
<evidence type="ECO:0000259" key="15">
    <source>
        <dbReference type="Pfam" id="PF03717"/>
    </source>
</evidence>
<keyword evidence="4" id="KW-0997">Cell inner membrane</keyword>
<protein>
    <submittedName>
        <fullName evidence="16">Penicillin-binding protein 2</fullName>
    </submittedName>
</protein>
<comment type="subcellular location">
    <subcellularLocation>
        <location evidence="2">Cell membrane</location>
    </subcellularLocation>
    <subcellularLocation>
        <location evidence="1">Membrane</location>
        <topology evidence="1">Single-pass membrane protein</topology>
    </subcellularLocation>
</comment>
<dbReference type="GO" id="GO:0009252">
    <property type="term" value="P:peptidoglycan biosynthetic process"/>
    <property type="evidence" value="ECO:0007669"/>
    <property type="project" value="UniProtKB-KW"/>
</dbReference>
<keyword evidence="9" id="KW-0573">Peptidoglycan synthesis</keyword>
<dbReference type="GO" id="GO:0006508">
    <property type="term" value="P:proteolysis"/>
    <property type="evidence" value="ECO:0007669"/>
    <property type="project" value="UniProtKB-KW"/>
</dbReference>
<dbReference type="GO" id="GO:0008658">
    <property type="term" value="F:penicillin binding"/>
    <property type="evidence" value="ECO:0007669"/>
    <property type="project" value="InterPro"/>
</dbReference>
<gene>
    <name evidence="16" type="ORF">A2729_02265</name>
</gene>
<dbReference type="GO" id="GO:0071972">
    <property type="term" value="F:peptidoglycan L,D-transpeptidase activity"/>
    <property type="evidence" value="ECO:0007669"/>
    <property type="project" value="TreeGrafter"/>
</dbReference>
<dbReference type="SUPFAM" id="SSF56601">
    <property type="entry name" value="beta-lactamase/transpeptidase-like"/>
    <property type="match status" value="1"/>
</dbReference>
<dbReference type="GO" id="GO:0008360">
    <property type="term" value="P:regulation of cell shape"/>
    <property type="evidence" value="ECO:0007669"/>
    <property type="project" value="UniProtKB-KW"/>
</dbReference>
<dbReference type="PANTHER" id="PTHR30627">
    <property type="entry name" value="PEPTIDOGLYCAN D,D-TRANSPEPTIDASE"/>
    <property type="match status" value="1"/>
</dbReference>
<dbReference type="NCBIfam" id="TIGR03423">
    <property type="entry name" value="pbp2_mrdA"/>
    <property type="match status" value="1"/>
</dbReference>
<evidence type="ECO:0000256" key="7">
    <source>
        <dbReference type="ARBA" id="ARBA00022801"/>
    </source>
</evidence>
<dbReference type="Gene3D" id="3.40.710.10">
    <property type="entry name" value="DD-peptidase/beta-lactamase superfamily"/>
    <property type="match status" value="1"/>
</dbReference>
<evidence type="ECO:0000256" key="10">
    <source>
        <dbReference type="ARBA" id="ARBA00022989"/>
    </source>
</evidence>
<dbReference type="SUPFAM" id="SSF56519">
    <property type="entry name" value="Penicillin binding protein dimerisation domain"/>
    <property type="match status" value="1"/>
</dbReference>
<evidence type="ECO:0000256" key="5">
    <source>
        <dbReference type="ARBA" id="ARBA00022670"/>
    </source>
</evidence>
<keyword evidence="5" id="KW-0645">Protease</keyword>
<evidence type="ECO:0000256" key="13">
    <source>
        <dbReference type="SAM" id="Phobius"/>
    </source>
</evidence>
<keyword evidence="11 13" id="KW-0472">Membrane</keyword>
<dbReference type="InterPro" id="IPR005311">
    <property type="entry name" value="PBP_dimer"/>
</dbReference>
<dbReference type="InterPro" id="IPR017790">
    <property type="entry name" value="Penicillin-binding_protein_2"/>
</dbReference>
<keyword evidence="10 13" id="KW-1133">Transmembrane helix</keyword>
<evidence type="ECO:0000256" key="2">
    <source>
        <dbReference type="ARBA" id="ARBA00004236"/>
    </source>
</evidence>
<evidence type="ECO:0000256" key="1">
    <source>
        <dbReference type="ARBA" id="ARBA00004167"/>
    </source>
</evidence>
<dbReference type="EMBL" id="MHIB01000016">
    <property type="protein sequence ID" value="OGY44465.1"/>
    <property type="molecule type" value="Genomic_DNA"/>
</dbReference>
<evidence type="ECO:0000313" key="16">
    <source>
        <dbReference type="EMBL" id="OGY44465.1"/>
    </source>
</evidence>
<dbReference type="InterPro" id="IPR050515">
    <property type="entry name" value="Beta-lactam/transpept"/>
</dbReference>
<evidence type="ECO:0000256" key="8">
    <source>
        <dbReference type="ARBA" id="ARBA00022960"/>
    </source>
</evidence>
<sequence>MRKKILSIFWHQKSDLVDHLEIKSFIENKSELNFLPVHNHSSPAVYLINKKNKVRGFNIDLFDEQKNYTINEPGNLGLKDNVFKFWLAIILAGLLVLSGRTAFLQLFKGADFKLIAEGNRIRIHDLKASRGVIYDRNHQMLVENIPGFSLAIIPVDLPRDEKIQRQIAEEIGKITNLPSAQIFEMIVGQQKFSYQPLVILENLNQEQAILTKILSSRYPGVILKTDSTRNYLFSDSSQSLSHLLGYSGKIEEDKKNEYLEKNYAIDDLVGKTGLELFYERELKGVNGREEVEVDATGQAKDIIASQKPESGQNLVLTIDLPLQQKAEQSLRQILSAYGKSRGSVVVLDPRNGEILSLVSLPAFDNNLFRRGLMAADFEKLINDPNRPLFNRVISGEYPSGSTFKLIIGAAALEEGIINENTGFNSVGGINVSRWFFPDWKAGGHGWTNIYKALAESVNTFFYIIGGGYNDFEGLGVAKIKRYAQNFGLNQRLNIDLPNEATGFLPNEEWKEKTKNEQWYIGDTYHLAIGQGDILVTPLQVAAWTSVFASGGKLYQPHLVKEELTSDDQIKNQISPKILNQNFISEKNIKIINRGLRQAVLTGSARRLSELPIAVAAKTGTAEWSSRKSPHAWLTAFAPYEDPQIVVTVLVEEGGEGSAVALPVAREIINWWAVNRYKNE</sequence>
<accession>A0A1G1XWJ8</accession>
<evidence type="ECO:0000256" key="11">
    <source>
        <dbReference type="ARBA" id="ARBA00023136"/>
    </source>
</evidence>
<reference evidence="16 17" key="1">
    <citation type="journal article" date="2016" name="Nat. Commun.">
        <title>Thousands of microbial genomes shed light on interconnected biogeochemical processes in an aquifer system.</title>
        <authorList>
            <person name="Anantharaman K."/>
            <person name="Brown C.T."/>
            <person name="Hug L.A."/>
            <person name="Sharon I."/>
            <person name="Castelle C.J."/>
            <person name="Probst A.J."/>
            <person name="Thomas B.C."/>
            <person name="Singh A."/>
            <person name="Wilkins M.J."/>
            <person name="Karaoz U."/>
            <person name="Brodie E.L."/>
            <person name="Williams K.H."/>
            <person name="Hubbard S.S."/>
            <person name="Banfield J.F."/>
        </authorList>
    </citation>
    <scope>NUCLEOTIDE SEQUENCE [LARGE SCALE GENOMIC DNA]</scope>
</reference>
<keyword evidence="8" id="KW-0133">Cell shape</keyword>
<keyword evidence="7" id="KW-0378">Hydrolase</keyword>
<proteinExistence type="predicted"/>